<dbReference type="Gene3D" id="2.130.10.30">
    <property type="entry name" value="Regulator of chromosome condensation 1/beta-lactamase-inhibitor protein II"/>
    <property type="match status" value="1"/>
</dbReference>
<proteinExistence type="inferred from homology"/>
<feature type="repeat" description="RCC1" evidence="13">
    <location>
        <begin position="177"/>
        <end position="205"/>
    </location>
</feature>
<dbReference type="InterPro" id="IPR009091">
    <property type="entry name" value="RCC1/BLIP-II"/>
</dbReference>
<dbReference type="PANTHER" id="PTHR44535:SF5">
    <property type="entry name" value="PROTEIN KINASE DOMAIN-CONTAINING PROTEIN"/>
    <property type="match status" value="1"/>
</dbReference>
<dbReference type="AlphaFoldDB" id="A0A1B6C8F3"/>
<evidence type="ECO:0000256" key="1">
    <source>
        <dbReference type="ARBA" id="ARBA00001946"/>
    </source>
</evidence>
<keyword evidence="10" id="KW-0808">Transferase</keyword>
<keyword evidence="5" id="KW-0963">Cytoplasm</keyword>
<name>A0A1B6C8F3_9HEMI</name>
<sequence>IYERVVILLNKAGDEESCSESKYSLDISRSVLYQLTGHGPTFSLIPILLPPRCKITQVSVSNTHYIALTLEMMVFTWGEGKRGQLGHSEVFTWLEHPMFVDALSGRNIFKIGAGDGFSIFVSDTGMVMTCGDGTFGCLGHGDWNSINKPQLVESLLSSDIVDISCGEFHCAVLNSEGELFTWGRGEGGRLGLGHESDCCSPTIVP</sequence>
<feature type="non-terminal residue" evidence="14">
    <location>
        <position position="205"/>
    </location>
</feature>
<keyword evidence="9" id="KW-0547">Nucleotide-binding</keyword>
<keyword evidence="6" id="KW-0723">Serine/threonine-protein kinase</keyword>
<feature type="non-terminal residue" evidence="14">
    <location>
        <position position="1"/>
    </location>
</feature>
<dbReference type="PANTHER" id="PTHR44535">
    <property type="entry name" value="PROTEIN CBG16200"/>
    <property type="match status" value="1"/>
</dbReference>
<evidence type="ECO:0000256" key="13">
    <source>
        <dbReference type="PROSITE-ProRule" id="PRU00235"/>
    </source>
</evidence>
<comment type="subcellular location">
    <subcellularLocation>
        <location evidence="2">Cytoplasm</location>
    </subcellularLocation>
</comment>
<dbReference type="EC" id="2.7.11.1" evidence="4"/>
<dbReference type="GO" id="GO:0005524">
    <property type="term" value="F:ATP binding"/>
    <property type="evidence" value="ECO:0007669"/>
    <property type="project" value="UniProtKB-KW"/>
</dbReference>
<keyword evidence="12" id="KW-0460">Magnesium</keyword>
<dbReference type="GO" id="GO:0046872">
    <property type="term" value="F:metal ion binding"/>
    <property type="evidence" value="ECO:0007669"/>
    <property type="project" value="UniProtKB-KW"/>
</dbReference>
<comment type="cofactor">
    <cofactor evidence="1">
        <name>Mg(2+)</name>
        <dbReference type="ChEBI" id="CHEBI:18420"/>
    </cofactor>
</comment>
<evidence type="ECO:0000313" key="14">
    <source>
        <dbReference type="EMBL" id="JAS09714.1"/>
    </source>
</evidence>
<evidence type="ECO:0000256" key="10">
    <source>
        <dbReference type="ARBA" id="ARBA00022777"/>
    </source>
</evidence>
<keyword evidence="7" id="KW-0597">Phosphoprotein</keyword>
<dbReference type="GO" id="GO:0004674">
    <property type="term" value="F:protein serine/threonine kinase activity"/>
    <property type="evidence" value="ECO:0007669"/>
    <property type="project" value="UniProtKB-KW"/>
</dbReference>
<evidence type="ECO:0000256" key="5">
    <source>
        <dbReference type="ARBA" id="ARBA00022490"/>
    </source>
</evidence>
<dbReference type="GO" id="GO:0005737">
    <property type="term" value="C:cytoplasm"/>
    <property type="evidence" value="ECO:0007669"/>
    <property type="project" value="UniProtKB-SubCell"/>
</dbReference>
<evidence type="ECO:0000256" key="9">
    <source>
        <dbReference type="ARBA" id="ARBA00022741"/>
    </source>
</evidence>
<gene>
    <name evidence="14" type="ORF">g.2662</name>
</gene>
<keyword evidence="8" id="KW-0479">Metal-binding</keyword>
<evidence type="ECO:0000256" key="8">
    <source>
        <dbReference type="ARBA" id="ARBA00022723"/>
    </source>
</evidence>
<keyword evidence="10" id="KW-0418">Kinase</keyword>
<dbReference type="PRINTS" id="PR00633">
    <property type="entry name" value="RCCNDNSATION"/>
</dbReference>
<evidence type="ECO:0000256" key="12">
    <source>
        <dbReference type="ARBA" id="ARBA00022842"/>
    </source>
</evidence>
<evidence type="ECO:0000256" key="3">
    <source>
        <dbReference type="ARBA" id="ARBA00010886"/>
    </source>
</evidence>
<organism evidence="14">
    <name type="scientific">Clastoptera arizonana</name>
    <name type="common">Arizona spittle bug</name>
    <dbReference type="NCBI Taxonomy" id="38151"/>
    <lineage>
        <taxon>Eukaryota</taxon>
        <taxon>Metazoa</taxon>
        <taxon>Ecdysozoa</taxon>
        <taxon>Arthropoda</taxon>
        <taxon>Hexapoda</taxon>
        <taxon>Insecta</taxon>
        <taxon>Pterygota</taxon>
        <taxon>Neoptera</taxon>
        <taxon>Paraneoptera</taxon>
        <taxon>Hemiptera</taxon>
        <taxon>Auchenorrhyncha</taxon>
        <taxon>Cercopoidea</taxon>
        <taxon>Clastopteridae</taxon>
        <taxon>Clastoptera</taxon>
    </lineage>
</organism>
<accession>A0A1B6C8F3</accession>
<evidence type="ECO:0000256" key="2">
    <source>
        <dbReference type="ARBA" id="ARBA00004496"/>
    </source>
</evidence>
<dbReference type="EMBL" id="GEDC01027584">
    <property type="protein sequence ID" value="JAS09714.1"/>
    <property type="molecule type" value="Transcribed_RNA"/>
</dbReference>
<feature type="repeat" description="RCC1" evidence="13">
    <location>
        <begin position="125"/>
        <end position="176"/>
    </location>
</feature>
<comment type="similarity">
    <text evidence="3">Belongs to the protein kinase superfamily. NEK Ser/Thr protein kinase family. NIMA subfamily.</text>
</comment>
<evidence type="ECO:0000256" key="11">
    <source>
        <dbReference type="ARBA" id="ARBA00022840"/>
    </source>
</evidence>
<dbReference type="InterPro" id="IPR000408">
    <property type="entry name" value="Reg_chr_condens"/>
</dbReference>
<reference evidence="14" key="1">
    <citation type="submission" date="2015-12" db="EMBL/GenBank/DDBJ databases">
        <title>De novo transcriptome assembly of four potential Pierce s Disease insect vectors from Arizona vineyards.</title>
        <authorList>
            <person name="Tassone E.E."/>
        </authorList>
    </citation>
    <scope>NUCLEOTIDE SEQUENCE</scope>
</reference>
<keyword evidence="11" id="KW-0067">ATP-binding</keyword>
<feature type="repeat" description="RCC1" evidence="13">
    <location>
        <begin position="72"/>
        <end position="124"/>
    </location>
</feature>
<evidence type="ECO:0000256" key="7">
    <source>
        <dbReference type="ARBA" id="ARBA00022553"/>
    </source>
</evidence>
<dbReference type="InterPro" id="IPR051997">
    <property type="entry name" value="STK_NEK"/>
</dbReference>
<evidence type="ECO:0000256" key="4">
    <source>
        <dbReference type="ARBA" id="ARBA00012513"/>
    </source>
</evidence>
<dbReference type="PROSITE" id="PS50012">
    <property type="entry name" value="RCC1_3"/>
    <property type="match status" value="3"/>
</dbReference>
<evidence type="ECO:0000256" key="6">
    <source>
        <dbReference type="ARBA" id="ARBA00022527"/>
    </source>
</evidence>
<dbReference type="Pfam" id="PF00415">
    <property type="entry name" value="RCC1"/>
    <property type="match status" value="3"/>
</dbReference>
<dbReference type="SUPFAM" id="SSF50985">
    <property type="entry name" value="RCC1/BLIP-II"/>
    <property type="match status" value="1"/>
</dbReference>
<protein>
    <recommendedName>
        <fullName evidence="4">non-specific serine/threonine protein kinase</fullName>
        <ecNumber evidence="4">2.7.11.1</ecNumber>
    </recommendedName>
</protein>